<evidence type="ECO:0000256" key="4">
    <source>
        <dbReference type="ARBA" id="ARBA00023134"/>
    </source>
</evidence>
<dbReference type="InterPro" id="IPR045063">
    <property type="entry name" value="Dynamin_N"/>
</dbReference>
<evidence type="ECO:0000259" key="7">
    <source>
        <dbReference type="Pfam" id="PF00350"/>
    </source>
</evidence>
<sequence>MNILMKYNPYKVETQLWFNNENLMETTKLGAFKHDRLQVWVERLFPMLVDELNDDTFIMEFIGTLPDFEDIRQVKVFYPNIELEHIPVEEVNDKFTQLEALVQMMKEGPFEQLKDEKIELNFQKALNSEFEIAVIATMSSGKSTLINAILGQELMPSKNEACTAKVSRIKNNPNIENYSAVAYSENGKILKTITNATVEDFTLFNDDPAIQLIEIEGNIPSVKSGKMNLILVDTPGPNNSMDGSHRQHTLSVIKSDDKPMVLYVLNATQLRTDDDLALLRTVADAMAVGGKQSKDRFIFAMNKSDEFDPEKGESISGAMIGVKEYLEQQGIENPNIYPVSAQIAKVIRKKKNGLNLTRSENGDYFAKDLFLEEPTMHLNQYAPLSPSLKNSIENQILRSNDKDDMVVHYSGITSIEASVNEYLEKYAVTSKITNAVNTFQRIVEQEDMNNKLKQAILEDSEQREEIARIMKTIKKELNSGSKAQEFKTKIQNVELKADEFFAPTNKKVFKLLSDISKKLRSNDKIKKYEAEILLAKAQKEVLMLQDDLVTDLEKTISNVLHSTAERYVNEYRTYIQGITRFESNKIKLNSWDKALTADSVDVDDLMGRFSYKEEVVVGTKTVLNPEKKWYTFWRPKYVERNVYENVEYVSMKNLSEEFLLPIEEQVTNNIHNAIKFTQAELKRLQQFFIAEIDRLEGILKERVDEISRLANQREQLEEQLEENREKQKWLDQFMEKLNNILELKEREVIKL</sequence>
<dbReference type="InterPro" id="IPR027094">
    <property type="entry name" value="Mitofusin_fam"/>
</dbReference>
<dbReference type="RefSeq" id="WP_053400312.1">
    <property type="nucleotide sequence ID" value="NZ_LILC01000006.1"/>
</dbReference>
<dbReference type="GO" id="GO:0016020">
    <property type="term" value="C:membrane"/>
    <property type="evidence" value="ECO:0007669"/>
    <property type="project" value="UniProtKB-SubCell"/>
</dbReference>
<evidence type="ECO:0000256" key="1">
    <source>
        <dbReference type="ARBA" id="ARBA00004370"/>
    </source>
</evidence>
<comment type="subcellular location">
    <subcellularLocation>
        <location evidence="1">Membrane</location>
    </subcellularLocation>
</comment>
<dbReference type="SUPFAM" id="SSF52540">
    <property type="entry name" value="P-loop containing nucleoside triphosphate hydrolases"/>
    <property type="match status" value="1"/>
</dbReference>
<dbReference type="Pfam" id="PF00350">
    <property type="entry name" value="Dynamin_N"/>
    <property type="match status" value="1"/>
</dbReference>
<dbReference type="GO" id="GO:0008053">
    <property type="term" value="P:mitochondrial fusion"/>
    <property type="evidence" value="ECO:0007669"/>
    <property type="project" value="TreeGrafter"/>
</dbReference>
<evidence type="ECO:0000313" key="9">
    <source>
        <dbReference type="Proteomes" id="UP000037558"/>
    </source>
</evidence>
<keyword evidence="6" id="KW-0175">Coiled coil</keyword>
<evidence type="ECO:0000256" key="3">
    <source>
        <dbReference type="ARBA" id="ARBA00022801"/>
    </source>
</evidence>
<dbReference type="EMBL" id="LILC01000006">
    <property type="protein sequence ID" value="KOO48164.1"/>
    <property type="molecule type" value="Genomic_DNA"/>
</dbReference>
<accession>A0A0M0LAU3</accession>
<proteinExistence type="predicted"/>
<keyword evidence="2" id="KW-0547">Nucleotide-binding</keyword>
<keyword evidence="4" id="KW-0342">GTP-binding</keyword>
<dbReference type="PANTHER" id="PTHR10465">
    <property type="entry name" value="TRANSMEMBRANE GTPASE FZO1"/>
    <property type="match status" value="1"/>
</dbReference>
<dbReference type="OrthoDB" id="9816479at2"/>
<gene>
    <name evidence="8" type="ORF">AMD01_04990</name>
</gene>
<feature type="coiled-coil region" evidence="6">
    <location>
        <begin position="699"/>
        <end position="726"/>
    </location>
</feature>
<organism evidence="8 9">
    <name type="scientific">Priestia koreensis</name>
    <dbReference type="NCBI Taxonomy" id="284581"/>
    <lineage>
        <taxon>Bacteria</taxon>
        <taxon>Bacillati</taxon>
        <taxon>Bacillota</taxon>
        <taxon>Bacilli</taxon>
        <taxon>Bacillales</taxon>
        <taxon>Bacillaceae</taxon>
        <taxon>Priestia</taxon>
    </lineage>
</organism>
<dbReference type="Gene3D" id="3.40.50.300">
    <property type="entry name" value="P-loop containing nucleotide triphosphate hydrolases"/>
    <property type="match status" value="1"/>
</dbReference>
<evidence type="ECO:0000256" key="2">
    <source>
        <dbReference type="ARBA" id="ARBA00022741"/>
    </source>
</evidence>
<evidence type="ECO:0000256" key="6">
    <source>
        <dbReference type="SAM" id="Coils"/>
    </source>
</evidence>
<dbReference type="Proteomes" id="UP000037558">
    <property type="component" value="Unassembled WGS sequence"/>
</dbReference>
<evidence type="ECO:0000313" key="8">
    <source>
        <dbReference type="EMBL" id="KOO48164.1"/>
    </source>
</evidence>
<name>A0A0M0LAU3_9BACI</name>
<dbReference type="STRING" id="284581.AMD01_04990"/>
<dbReference type="InterPro" id="IPR027417">
    <property type="entry name" value="P-loop_NTPase"/>
</dbReference>
<keyword evidence="3" id="KW-0378">Hydrolase</keyword>
<dbReference type="PANTHER" id="PTHR10465:SF0">
    <property type="entry name" value="SARCALUMENIN"/>
    <property type="match status" value="1"/>
</dbReference>
<keyword evidence="5" id="KW-0472">Membrane</keyword>
<dbReference type="PATRIC" id="fig|284581.3.peg.1383"/>
<dbReference type="GO" id="GO:0003924">
    <property type="term" value="F:GTPase activity"/>
    <property type="evidence" value="ECO:0007669"/>
    <property type="project" value="InterPro"/>
</dbReference>
<feature type="domain" description="Dynamin N-terminal" evidence="7">
    <location>
        <begin position="132"/>
        <end position="280"/>
    </location>
</feature>
<evidence type="ECO:0000256" key="5">
    <source>
        <dbReference type="ARBA" id="ARBA00023136"/>
    </source>
</evidence>
<keyword evidence="9" id="KW-1185">Reference proteome</keyword>
<comment type="caution">
    <text evidence="8">The sequence shown here is derived from an EMBL/GenBank/DDBJ whole genome shotgun (WGS) entry which is preliminary data.</text>
</comment>
<dbReference type="GO" id="GO:0005525">
    <property type="term" value="F:GTP binding"/>
    <property type="evidence" value="ECO:0007669"/>
    <property type="project" value="UniProtKB-KW"/>
</dbReference>
<protein>
    <submittedName>
        <fullName evidence="8">GTPase</fullName>
    </submittedName>
</protein>
<reference evidence="9" key="1">
    <citation type="submission" date="2015-08" db="EMBL/GenBank/DDBJ databases">
        <title>Fjat-14210 dsm16467.</title>
        <authorList>
            <person name="Liu B."/>
            <person name="Wang J."/>
            <person name="Zhu Y."/>
            <person name="Liu G."/>
            <person name="Chen Q."/>
            <person name="Chen Z."/>
            <person name="Lan J."/>
            <person name="Che J."/>
            <person name="Ge C."/>
            <person name="Shi H."/>
            <person name="Pan Z."/>
            <person name="Liu X."/>
        </authorList>
    </citation>
    <scope>NUCLEOTIDE SEQUENCE [LARGE SCALE GENOMIC DNA]</scope>
    <source>
        <strain evidence="9">DSM 16467</strain>
    </source>
</reference>
<dbReference type="AlphaFoldDB" id="A0A0M0LAU3"/>